<organism evidence="3 4">
    <name type="scientific">Petrotoga olearia DSM 13574</name>
    <dbReference type="NCBI Taxonomy" id="1122955"/>
    <lineage>
        <taxon>Bacteria</taxon>
        <taxon>Thermotogati</taxon>
        <taxon>Thermotogota</taxon>
        <taxon>Thermotogae</taxon>
        <taxon>Petrotogales</taxon>
        <taxon>Petrotogaceae</taxon>
        <taxon>Petrotoga</taxon>
    </lineage>
</organism>
<dbReference type="AlphaFoldDB" id="A0A2K1P199"/>
<gene>
    <name evidence="3" type="ORF">X929_04575</name>
</gene>
<evidence type="ECO:0000256" key="1">
    <source>
        <dbReference type="RuleBase" id="RU004003"/>
    </source>
</evidence>
<dbReference type="RefSeq" id="WP_103066842.1">
    <property type="nucleotide sequence ID" value="NZ_AZRL01000012.1"/>
</dbReference>
<evidence type="ECO:0000313" key="3">
    <source>
        <dbReference type="EMBL" id="PNR96552.1"/>
    </source>
</evidence>
<dbReference type="OrthoDB" id="49695at2"/>
<sequence>MPQQRDILFFIFLLLPSFFFGFSIDYDPSNNANIIFFETQSKFEIYPNDSKTIYKISFEGEIFEQANYKISKGPVKEVSTSKNVITIKFLYPMNDLEIKDDRIIFFGYKPYIFQQINFQKIKLDDAIDMLFTYIGWNWIKTEELPVTFFSINSNEIHIEYFLRMLNEVYSLTTIFYDEDTVLIGKQVSAFENDLPLFIESEKISEKSSLTNSVVTTSKEDSLDRNQEYLLFFESKYDLTRLEKIFDCKVAFFEDNYYAVLAREDEKNQIKELINYLNEIPETHDDNLPIRSQQISELSTSIEKKENYDDESYIVLTSNYDMTFLDEILPIKTYKLDEQNFFVMGSSESIKIAEKINELVQPQIIPEKSQPLINKELVTIPVKNSTIFEELLIQENIRFSNITEQEDYVLYKLEYEESKTNFVKNILNSFPYEESNVEVELKDLISLVAKAQSINVISDFENDKKVTINNFNLDMSSLQPYLVSQDIWYENIGPNTLRFYEQKKLLKYEIFVFSGQNVDRLSVEELYLLTLQFDGIINGSKDRASLISKPVIYVNEGEQASIKYVLSVPVFDEEDKIISKIESGFIMEVSGVYDNITKLVDTELNISISELKNEDKNIVDERNMRSKFIIPNGGFIKLGGLNFTSIVENETGIPIFKEIPVIGQLFTSYEKSENVYDLVILIHVEVSNKPEIENYF</sequence>
<comment type="caution">
    <text evidence="3">The sequence shown here is derived from an EMBL/GenBank/DDBJ whole genome shotgun (WGS) entry which is preliminary data.</text>
</comment>
<protein>
    <recommendedName>
        <fullName evidence="2">Type II/III secretion system secretin-like domain-containing protein</fullName>
    </recommendedName>
</protein>
<dbReference type="InterPro" id="IPR004846">
    <property type="entry name" value="T2SS/T3SS_dom"/>
</dbReference>
<dbReference type="Proteomes" id="UP000236434">
    <property type="component" value="Unassembled WGS sequence"/>
</dbReference>
<accession>A0A2K1P199</accession>
<dbReference type="Pfam" id="PF00263">
    <property type="entry name" value="Secretin"/>
    <property type="match status" value="1"/>
</dbReference>
<comment type="similarity">
    <text evidence="1">Belongs to the bacterial secretin family.</text>
</comment>
<evidence type="ECO:0000259" key="2">
    <source>
        <dbReference type="Pfam" id="PF00263"/>
    </source>
</evidence>
<dbReference type="EMBL" id="AZRL01000012">
    <property type="protein sequence ID" value="PNR96552.1"/>
    <property type="molecule type" value="Genomic_DNA"/>
</dbReference>
<dbReference type="GO" id="GO:0009306">
    <property type="term" value="P:protein secretion"/>
    <property type="evidence" value="ECO:0007669"/>
    <property type="project" value="InterPro"/>
</dbReference>
<evidence type="ECO:0000313" key="4">
    <source>
        <dbReference type="Proteomes" id="UP000236434"/>
    </source>
</evidence>
<reference evidence="3 4" key="1">
    <citation type="submission" date="2013-12" db="EMBL/GenBank/DDBJ databases">
        <title>Comparative genomics of Petrotoga isolates.</title>
        <authorList>
            <person name="Nesbo C.L."/>
            <person name="Charchuk R."/>
            <person name="Chow K."/>
        </authorList>
    </citation>
    <scope>NUCLEOTIDE SEQUENCE [LARGE SCALE GENOMIC DNA]</scope>
    <source>
        <strain evidence="3 4">DSM 13574</strain>
    </source>
</reference>
<name>A0A2K1P199_9BACT</name>
<proteinExistence type="inferred from homology"/>
<feature type="domain" description="Type II/III secretion system secretin-like" evidence="2">
    <location>
        <begin position="539"/>
        <end position="685"/>
    </location>
</feature>